<dbReference type="STRING" id="265719.SAMN04488509_101840"/>
<sequence>MIQISDELNAYRLQGVITFLALGTEQARAHVYAGPRPGFGEAPQGPLLASIVLAEPLGTVVDGVLEVAPTNEALILTTGEATWARIVNGNGALGWDCDASDLEGMGELRLPTTTLYAGGYTRILTGLLG</sequence>
<accession>A0A1G6T2B8</accession>
<gene>
    <name evidence="1" type="ORF">SAMN04488509_101840</name>
</gene>
<organism evidence="1 2">
    <name type="scientific">Aquimonas voraii</name>
    <dbReference type="NCBI Taxonomy" id="265719"/>
    <lineage>
        <taxon>Bacteria</taxon>
        <taxon>Pseudomonadati</taxon>
        <taxon>Pseudomonadota</taxon>
        <taxon>Gammaproteobacteria</taxon>
        <taxon>Lysobacterales</taxon>
        <taxon>Lysobacteraceae</taxon>
        <taxon>Aquimonas</taxon>
    </lineage>
</organism>
<protein>
    <submittedName>
        <fullName evidence="1">Uncharacterized protein</fullName>
    </submittedName>
</protein>
<reference evidence="1 2" key="1">
    <citation type="submission" date="2016-10" db="EMBL/GenBank/DDBJ databases">
        <authorList>
            <person name="de Groot N.N."/>
        </authorList>
    </citation>
    <scope>NUCLEOTIDE SEQUENCE [LARGE SCALE GENOMIC DNA]</scope>
    <source>
        <strain evidence="1 2">DSM 16957</strain>
    </source>
</reference>
<name>A0A1G6T2B8_9GAMM</name>
<evidence type="ECO:0000313" key="1">
    <source>
        <dbReference type="EMBL" id="SDD23141.1"/>
    </source>
</evidence>
<dbReference type="RefSeq" id="WP_091239179.1">
    <property type="nucleotide sequence ID" value="NZ_FNAG01000001.1"/>
</dbReference>
<dbReference type="EMBL" id="FNAG01000001">
    <property type="protein sequence ID" value="SDD23141.1"/>
    <property type="molecule type" value="Genomic_DNA"/>
</dbReference>
<evidence type="ECO:0000313" key="2">
    <source>
        <dbReference type="Proteomes" id="UP000199603"/>
    </source>
</evidence>
<proteinExistence type="predicted"/>
<dbReference type="Proteomes" id="UP000199603">
    <property type="component" value="Unassembled WGS sequence"/>
</dbReference>
<dbReference type="AlphaFoldDB" id="A0A1G6T2B8"/>
<dbReference type="OrthoDB" id="6185822at2"/>
<keyword evidence="2" id="KW-1185">Reference proteome</keyword>